<accession>A0A433QTX5</accession>
<dbReference type="GO" id="GO:0045540">
    <property type="term" value="P:regulation of cholesterol biosynthetic process"/>
    <property type="evidence" value="ECO:0007669"/>
    <property type="project" value="TreeGrafter"/>
</dbReference>
<keyword evidence="12" id="KW-1185">Reference proteome</keyword>
<dbReference type="PROSITE" id="PS50156">
    <property type="entry name" value="SSD"/>
    <property type="match status" value="1"/>
</dbReference>
<protein>
    <submittedName>
        <fullName evidence="11">Sterol-sensing domain of SREBP cleavage-activation-domain-containing protein</fullName>
    </submittedName>
</protein>
<dbReference type="SUPFAM" id="SSF82866">
    <property type="entry name" value="Multidrug efflux transporter AcrB transmembrane domain"/>
    <property type="match status" value="1"/>
</dbReference>
<keyword evidence="6" id="KW-0333">Golgi apparatus</keyword>
<keyword evidence="7 9" id="KW-0472">Membrane</keyword>
<feature type="transmembrane region" description="Helical" evidence="9">
    <location>
        <begin position="396"/>
        <end position="417"/>
    </location>
</feature>
<organism evidence="11 12">
    <name type="scientific">Jimgerdemannia flammicorona</name>
    <dbReference type="NCBI Taxonomy" id="994334"/>
    <lineage>
        <taxon>Eukaryota</taxon>
        <taxon>Fungi</taxon>
        <taxon>Fungi incertae sedis</taxon>
        <taxon>Mucoromycota</taxon>
        <taxon>Mucoromycotina</taxon>
        <taxon>Endogonomycetes</taxon>
        <taxon>Endogonales</taxon>
        <taxon>Endogonaceae</taxon>
        <taxon>Jimgerdemannia</taxon>
    </lineage>
</organism>
<dbReference type="Pfam" id="PF12349">
    <property type="entry name" value="Sterol-sensing"/>
    <property type="match status" value="1"/>
</dbReference>
<evidence type="ECO:0000256" key="1">
    <source>
        <dbReference type="ARBA" id="ARBA00004240"/>
    </source>
</evidence>
<comment type="subcellular location">
    <subcellularLocation>
        <location evidence="1">Endoplasmic reticulum</location>
    </subcellularLocation>
    <subcellularLocation>
        <location evidence="2">Golgi apparatus membrane</location>
    </subcellularLocation>
</comment>
<proteinExistence type="predicted"/>
<evidence type="ECO:0000313" key="12">
    <source>
        <dbReference type="Proteomes" id="UP000274822"/>
    </source>
</evidence>
<feature type="transmembrane region" description="Helical" evidence="9">
    <location>
        <begin position="499"/>
        <end position="521"/>
    </location>
</feature>
<dbReference type="PANTHER" id="PTHR46378">
    <property type="entry name" value="STEROL REGULATORY ELEMENT-BINDING PROTEIN CLEAVAGE-ACTIVATING PROTEIN"/>
    <property type="match status" value="1"/>
</dbReference>
<dbReference type="Proteomes" id="UP000274822">
    <property type="component" value="Unassembled WGS sequence"/>
</dbReference>
<comment type="caution">
    <text evidence="11">The sequence shown here is derived from an EMBL/GenBank/DDBJ whole genome shotgun (WGS) entry which is preliminary data.</text>
</comment>
<feature type="domain" description="SSD" evidence="10">
    <location>
        <begin position="398"/>
        <end position="556"/>
    </location>
</feature>
<evidence type="ECO:0000256" key="4">
    <source>
        <dbReference type="ARBA" id="ARBA00022737"/>
    </source>
</evidence>
<feature type="region of interest" description="Disordered" evidence="8">
    <location>
        <begin position="67"/>
        <end position="86"/>
    </location>
</feature>
<keyword evidence="5" id="KW-0256">Endoplasmic reticulum</keyword>
<dbReference type="Pfam" id="PF22314">
    <property type="entry name" value="NPC1_MLD"/>
    <property type="match status" value="1"/>
</dbReference>
<evidence type="ECO:0000256" key="7">
    <source>
        <dbReference type="ARBA" id="ARBA00023136"/>
    </source>
</evidence>
<dbReference type="InterPro" id="IPR000731">
    <property type="entry name" value="SSD"/>
</dbReference>
<dbReference type="GO" id="GO:0032936">
    <property type="term" value="C:SREBP-SCAP complex"/>
    <property type="evidence" value="ECO:0007669"/>
    <property type="project" value="TreeGrafter"/>
</dbReference>
<feature type="transmembrane region" description="Helical" evidence="9">
    <location>
        <begin position="533"/>
        <end position="556"/>
    </location>
</feature>
<evidence type="ECO:0000256" key="2">
    <source>
        <dbReference type="ARBA" id="ARBA00004394"/>
    </source>
</evidence>
<dbReference type="GO" id="GO:0032934">
    <property type="term" value="F:sterol binding"/>
    <property type="evidence" value="ECO:0007669"/>
    <property type="project" value="InterPro"/>
</dbReference>
<keyword evidence="3" id="KW-0853">WD repeat</keyword>
<feature type="region of interest" description="Disordered" evidence="8">
    <location>
        <begin position="576"/>
        <end position="603"/>
    </location>
</feature>
<dbReference type="GO" id="GO:0032933">
    <property type="term" value="P:SREBP signaling pathway"/>
    <property type="evidence" value="ECO:0007669"/>
    <property type="project" value="InterPro"/>
</dbReference>
<dbReference type="EMBL" id="RBNJ01001356">
    <property type="protein sequence ID" value="RUS33240.1"/>
    <property type="molecule type" value="Genomic_DNA"/>
</dbReference>
<keyword evidence="4" id="KW-0677">Repeat</keyword>
<evidence type="ECO:0000313" key="11">
    <source>
        <dbReference type="EMBL" id="RUS33240.1"/>
    </source>
</evidence>
<sequence>MLILQLAEKCVRRTSPLTTRDAPSYRATGSRHSPSAIFAQQREAAPHTLLLPHTAFSTPFDYNLKSPLPQSISSSPPPPAPRQNGTNVMFRWVEPLRREVSELFYLYGRHCTSHTTRTILLATLVVFVLTYPATNYLRQANLQPESTRFWESSMSISPLAPELSNSEYLRDKPLLRIEQVIITATNSMLQHARDRDRDAGALTKDVLLYTHRLQGRLATTSVSLTASNSQSLPHLRHYTLSDICFKPFNDTRCLVHSALDYWHNSTRLHDDPHILRTLNDQRLHVSPLGLRLHPATLYGHPRYDDTSRAIYGADSVILTYFLQDHGTVDRDTVMRIWNAVWEKIVDGGEIMGGFKGVNVQISRAEEASVKPRAIFRKGKGESKFAIFQHNYLPSPFPHSFLLFTFYISIFFFVSHYFGRVQLVKSKYGLGLTAVCLIFASVSCAIGVSALLDLRMRLVPWWVYPVVAAVAGLENMFILTNAVVCAGVDGEVKEKVARGLRVVGAYITAVLLAEIAILVIGASASIPAVREFCLFTIIALCVDYGLQMTFFVTVLSVDVRRLELADLDNRRVATHLRRKHEDSDNEMEPDKSSHPVPVLEDEEEVDEDAVCVIYKDRDAVVETRSNW</sequence>
<evidence type="ECO:0000256" key="8">
    <source>
        <dbReference type="SAM" id="MobiDB-lite"/>
    </source>
</evidence>
<name>A0A433QTX5_9FUNG</name>
<dbReference type="InterPro" id="IPR053958">
    <property type="entry name" value="HMGCR/SNAP/NPC1-like_SSD"/>
</dbReference>
<feature type="transmembrane region" description="Helical" evidence="9">
    <location>
        <begin position="429"/>
        <end position="451"/>
    </location>
</feature>
<dbReference type="PANTHER" id="PTHR46378:SF1">
    <property type="entry name" value="STEROL REGULATORY ELEMENT-BINDING PROTEIN CLEAVAGE-ACTIVATING PROTEIN"/>
    <property type="match status" value="1"/>
</dbReference>
<dbReference type="AlphaFoldDB" id="A0A433QTX5"/>
<dbReference type="InterPro" id="IPR030225">
    <property type="entry name" value="SCAP"/>
</dbReference>
<evidence type="ECO:0000256" key="3">
    <source>
        <dbReference type="ARBA" id="ARBA00022574"/>
    </source>
</evidence>
<dbReference type="GO" id="GO:0000139">
    <property type="term" value="C:Golgi membrane"/>
    <property type="evidence" value="ECO:0007669"/>
    <property type="project" value="UniProtKB-SubCell"/>
</dbReference>
<evidence type="ECO:0000259" key="10">
    <source>
        <dbReference type="PROSITE" id="PS50156"/>
    </source>
</evidence>
<keyword evidence="9" id="KW-1133">Transmembrane helix</keyword>
<dbReference type="InterPro" id="IPR053956">
    <property type="entry name" value="NPC1_MLD"/>
</dbReference>
<keyword evidence="9" id="KW-0812">Transmembrane</keyword>
<reference evidence="11 12" key="1">
    <citation type="journal article" date="2018" name="New Phytol.">
        <title>Phylogenomics of Endogonaceae and evolution of mycorrhizas within Mucoromycota.</title>
        <authorList>
            <person name="Chang Y."/>
            <person name="Desiro A."/>
            <person name="Na H."/>
            <person name="Sandor L."/>
            <person name="Lipzen A."/>
            <person name="Clum A."/>
            <person name="Barry K."/>
            <person name="Grigoriev I.V."/>
            <person name="Martin F.M."/>
            <person name="Stajich J.E."/>
            <person name="Smith M.E."/>
            <person name="Bonito G."/>
            <person name="Spatafora J.W."/>
        </authorList>
    </citation>
    <scope>NUCLEOTIDE SEQUENCE [LARGE SCALE GENOMIC DNA]</scope>
    <source>
        <strain evidence="11 12">AD002</strain>
    </source>
</reference>
<feature type="transmembrane region" description="Helical" evidence="9">
    <location>
        <begin position="463"/>
        <end position="487"/>
    </location>
</feature>
<evidence type="ECO:0000256" key="5">
    <source>
        <dbReference type="ARBA" id="ARBA00022824"/>
    </source>
</evidence>
<evidence type="ECO:0000256" key="9">
    <source>
        <dbReference type="SAM" id="Phobius"/>
    </source>
</evidence>
<dbReference type="GO" id="GO:0005789">
    <property type="term" value="C:endoplasmic reticulum membrane"/>
    <property type="evidence" value="ECO:0007669"/>
    <property type="project" value="InterPro"/>
</dbReference>
<evidence type="ECO:0000256" key="6">
    <source>
        <dbReference type="ARBA" id="ARBA00023034"/>
    </source>
</evidence>
<gene>
    <name evidence="11" type="ORF">BC938DRAFT_472448</name>
</gene>